<keyword evidence="1" id="KW-1133">Transmembrane helix</keyword>
<feature type="transmembrane region" description="Helical" evidence="1">
    <location>
        <begin position="123"/>
        <end position="146"/>
    </location>
</feature>
<comment type="caution">
    <text evidence="2">The sequence shown here is derived from an EMBL/GenBank/DDBJ whole genome shotgun (WGS) entry which is preliminary data.</text>
</comment>
<protein>
    <submittedName>
        <fullName evidence="2">Uncharacterized protein</fullName>
    </submittedName>
</protein>
<organism evidence="2 3">
    <name type="scientific">Olleya sediminilitoris</name>
    <dbReference type="NCBI Taxonomy" id="2795739"/>
    <lineage>
        <taxon>Bacteria</taxon>
        <taxon>Pseudomonadati</taxon>
        <taxon>Bacteroidota</taxon>
        <taxon>Flavobacteriia</taxon>
        <taxon>Flavobacteriales</taxon>
        <taxon>Flavobacteriaceae</taxon>
    </lineage>
</organism>
<evidence type="ECO:0000313" key="3">
    <source>
        <dbReference type="Proteomes" id="UP000605013"/>
    </source>
</evidence>
<gene>
    <name evidence="2" type="ORF">JAO71_11420</name>
</gene>
<dbReference type="Proteomes" id="UP000605013">
    <property type="component" value="Unassembled WGS sequence"/>
</dbReference>
<feature type="transmembrane region" description="Helical" evidence="1">
    <location>
        <begin position="226"/>
        <end position="248"/>
    </location>
</feature>
<proteinExistence type="predicted"/>
<dbReference type="EMBL" id="JAEMEF010000010">
    <property type="protein sequence ID" value="MBL7560412.1"/>
    <property type="molecule type" value="Genomic_DNA"/>
</dbReference>
<evidence type="ECO:0000313" key="2">
    <source>
        <dbReference type="EMBL" id="MBL7560412.1"/>
    </source>
</evidence>
<evidence type="ECO:0000256" key="1">
    <source>
        <dbReference type="SAM" id="Phobius"/>
    </source>
</evidence>
<feature type="transmembrane region" description="Helical" evidence="1">
    <location>
        <begin position="47"/>
        <end position="64"/>
    </location>
</feature>
<feature type="transmembrane region" description="Helical" evidence="1">
    <location>
        <begin position="158"/>
        <end position="186"/>
    </location>
</feature>
<keyword evidence="3" id="KW-1185">Reference proteome</keyword>
<keyword evidence="1" id="KW-0812">Transmembrane</keyword>
<reference evidence="2 3" key="1">
    <citation type="submission" date="2020-12" db="EMBL/GenBank/DDBJ databases">
        <title>Olleya sediminilitoris sp. nov., isolated from a tidal flat.</title>
        <authorList>
            <person name="Park S."/>
            <person name="Yoon J.-H."/>
        </authorList>
    </citation>
    <scope>NUCLEOTIDE SEQUENCE [LARGE SCALE GENOMIC DNA]</scope>
    <source>
        <strain evidence="2 3">YSTF-M6</strain>
    </source>
</reference>
<accession>A0ABS1WMR7</accession>
<name>A0ABS1WMR7_9FLAO</name>
<feature type="transmembrane region" description="Helical" evidence="1">
    <location>
        <begin position="76"/>
        <end position="102"/>
    </location>
</feature>
<sequence length="317" mass="36481">MRVVEVLKLHQICEILLDIKKDSNANMKKDKPSSSISKHSNWLKEHLNIIVLVPTLIGGIWQIWELLIISPSYIRFFSVTQVIADGLLSLFVLTMIYFAIRLGLMRFVSGKLEKPGNLNTKRIIGKIVYLFVISGVIWYIIYIILIPQQKSIVEENSLFILLLTIIIAIVVIGLLINLIFGIINILRFIPLINKLVNKLEQSLTNEKKSDSNSSKTTEFNESPKKIIIGTIVFILSFKFLLIPILGIIGQFRNEFILPKNFKNLEFIECRINSIYSKNTDFKIRYLNDTYIFVSVSQDENQEIVVLKFEDLLTNNCK</sequence>
<keyword evidence="1" id="KW-0472">Membrane</keyword>
<dbReference type="RefSeq" id="WP_203000913.1">
    <property type="nucleotide sequence ID" value="NZ_JAEMEF010000010.1"/>
</dbReference>